<sequence length="1067" mass="118391">MEESKMKQKWIALAVLGAMLVQVAPISSMTAAALETTAISDITATDAVLLKYNKHDTYVEITGFRADETDIVLPDTIDGLPVTTIQEGAFFSSQLTSIYIPESVTQIGGIAFQACADLQRIEVDEHNPAYTSVDGVLYDKEEKILYAYPNALAENENTLKSSYSVPDGVETIAQGVFFYNQSLTNLTLPHSIQVLEADAFSDTALRDIYYDGTQADWNAIAKKVPTGGNVEQPFREFYAEMHYLRENTFTETTAAITTIQTTTESTEGTSQTTSEITTSIPVSTATTTQEQRTSTESETATTITTTSTASASTETSTSSSTKQEVPADALYGDIDLDGRIAINDAVLLNKYVAGVVILNAQQTQNGDCYQDSSSGTIDMQDTTSLLRFLVHITTTLPEQDTSQKGTLTPTTAIHNVYFKNESEIDSMPAVISTMDEWNAYGEQFAVELGSKNSLLNTEPFCNQYTEEFFQSHVLLVNISPVVSAGTQEFFSIDDVFHSTDGKIHIKASNRSGMLMDCVGIGSRMLLQVTIPKTQYHGEEIVWDTNWIFPSYDMLFNITTATEQGWDKAKSSDSALIFSTVEELEKQITSLLGEKTTENLKKYYDSEFFASHVLFVDLVAKPDGNDYENIICEVSQDKTGTLQITYQQELCNGFHSKSIDLLLVALPKSQWNGKAPVWNSKTLDTSSCQLSVEQNIQAVTKSGWNRALSSRPEMVLTSEQDFEDSLAPLYENAVAQQLRDYFNDAFFADYVLFARPTVKCNSVVYAPEKVVQQDNGYIEIFYSGTEIDGTSGTGIDLLWVAVPIEQWNGKKPTWKEVGETEISASLRYYDVLNISSMKKQWISSREELRTVLQSANITDEYITADTLLQLYPESFFEKKALYLSVDDDIAGTSRTVFRVTQNENTRKITVSCRKKQPVSCDGVMQISMLAVSKNIAENAEVTYADYNDEFLLNNGAWAFTTIPDTMGEGFAVNQYSFGNYSEVILYSTSPSGIVLYHNFNRLASLPLDEAFSVFSDSQAVWTKDDSGNNVCSFGNLQITVREKELEVSYPYNKTGDRKTVTIPLAEIV</sequence>
<dbReference type="SUPFAM" id="SSF63446">
    <property type="entry name" value="Type I dockerin domain"/>
    <property type="match status" value="1"/>
</dbReference>
<feature type="compositionally biased region" description="Low complexity" evidence="1">
    <location>
        <begin position="282"/>
        <end position="321"/>
    </location>
</feature>
<dbReference type="InterPro" id="IPR032675">
    <property type="entry name" value="LRR_dom_sf"/>
</dbReference>
<proteinExistence type="predicted"/>
<dbReference type="PATRIC" id="fig|411473.3.peg.646"/>
<feature type="domain" description="Dockerin" evidence="2">
    <location>
        <begin position="327"/>
        <end position="398"/>
    </location>
</feature>
<dbReference type="InterPro" id="IPR016134">
    <property type="entry name" value="Dockerin_dom"/>
</dbReference>
<feature type="region of interest" description="Disordered" evidence="1">
    <location>
        <begin position="282"/>
        <end position="324"/>
    </location>
</feature>
<gene>
    <name evidence="3" type="ORF">RUMCAL_00796</name>
</gene>
<dbReference type="Pfam" id="PF13306">
    <property type="entry name" value="LRR_5"/>
    <property type="match status" value="2"/>
</dbReference>
<dbReference type="InterPro" id="IPR026906">
    <property type="entry name" value="LRR_5"/>
</dbReference>
<dbReference type="eggNOG" id="COG4886">
    <property type="taxonomic scope" value="Bacteria"/>
</dbReference>
<evidence type="ECO:0000313" key="3">
    <source>
        <dbReference type="EMBL" id="ERJ96869.1"/>
    </source>
</evidence>
<dbReference type="Gene3D" id="1.10.1330.10">
    <property type="entry name" value="Dockerin domain"/>
    <property type="match status" value="1"/>
</dbReference>
<accession>U2M551</accession>
<dbReference type="EMBL" id="AWVF01000093">
    <property type="protein sequence ID" value="ERJ96869.1"/>
    <property type="molecule type" value="Genomic_DNA"/>
</dbReference>
<comment type="caution">
    <text evidence="3">The sequence shown here is derived from an EMBL/GenBank/DDBJ whole genome shotgun (WGS) entry which is preliminary data.</text>
</comment>
<dbReference type="CDD" id="cd14256">
    <property type="entry name" value="Dockerin_I"/>
    <property type="match status" value="1"/>
</dbReference>
<reference evidence="3 4" key="1">
    <citation type="submission" date="2013-07" db="EMBL/GenBank/DDBJ databases">
        <authorList>
            <person name="Weinstock G."/>
            <person name="Sodergren E."/>
            <person name="Wylie T."/>
            <person name="Fulton L."/>
            <person name="Fulton R."/>
            <person name="Fronick C."/>
            <person name="O'Laughlin M."/>
            <person name="Godfrey J."/>
            <person name="Miner T."/>
            <person name="Herter B."/>
            <person name="Appelbaum E."/>
            <person name="Cordes M."/>
            <person name="Lek S."/>
            <person name="Wollam A."/>
            <person name="Pepin K.H."/>
            <person name="Palsikar V.B."/>
            <person name="Mitreva M."/>
            <person name="Wilson R.K."/>
        </authorList>
    </citation>
    <scope>NUCLEOTIDE SEQUENCE [LARGE SCALE GENOMIC DNA]</scope>
    <source>
        <strain evidence="3 4">ATCC 27760</strain>
    </source>
</reference>
<organism evidence="3 4">
    <name type="scientific">Ruminococcus callidus ATCC 27760</name>
    <dbReference type="NCBI Taxonomy" id="411473"/>
    <lineage>
        <taxon>Bacteria</taxon>
        <taxon>Bacillati</taxon>
        <taxon>Bacillota</taxon>
        <taxon>Clostridia</taxon>
        <taxon>Eubacteriales</taxon>
        <taxon>Oscillospiraceae</taxon>
        <taxon>Ruminococcus</taxon>
    </lineage>
</organism>
<dbReference type="GO" id="GO:0000272">
    <property type="term" value="P:polysaccharide catabolic process"/>
    <property type="evidence" value="ECO:0007669"/>
    <property type="project" value="InterPro"/>
</dbReference>
<evidence type="ECO:0000313" key="4">
    <source>
        <dbReference type="Proteomes" id="UP000016662"/>
    </source>
</evidence>
<dbReference type="OrthoDB" id="8233337at2"/>
<dbReference type="PROSITE" id="PS51766">
    <property type="entry name" value="DOCKERIN"/>
    <property type="match status" value="1"/>
</dbReference>
<keyword evidence="4" id="KW-1185">Reference proteome</keyword>
<evidence type="ECO:0000259" key="2">
    <source>
        <dbReference type="PROSITE" id="PS51766"/>
    </source>
</evidence>
<dbReference type="Proteomes" id="UP000016662">
    <property type="component" value="Unassembled WGS sequence"/>
</dbReference>
<dbReference type="STRING" id="411473.RUMCAL_00796"/>
<protein>
    <recommendedName>
        <fullName evidence="2">Dockerin domain-containing protein</fullName>
    </recommendedName>
</protein>
<dbReference type="HOGENOM" id="CLU_288186_0_0_9"/>
<evidence type="ECO:0000256" key="1">
    <source>
        <dbReference type="SAM" id="MobiDB-lite"/>
    </source>
</evidence>
<dbReference type="InterPro" id="IPR036439">
    <property type="entry name" value="Dockerin_dom_sf"/>
</dbReference>
<dbReference type="Gene3D" id="3.80.10.10">
    <property type="entry name" value="Ribonuclease Inhibitor"/>
    <property type="match status" value="1"/>
</dbReference>
<dbReference type="AlphaFoldDB" id="U2M551"/>
<name>U2M551_9FIRM</name>